<gene>
    <name evidence="8" type="ORF">D7X12_11615</name>
</gene>
<evidence type="ECO:0000259" key="7">
    <source>
        <dbReference type="PROSITE" id="PS50011"/>
    </source>
</evidence>
<dbReference type="InterPro" id="IPR008271">
    <property type="entry name" value="Ser/Thr_kinase_AS"/>
</dbReference>
<keyword evidence="6" id="KW-0812">Transmembrane</keyword>
<name>A0A3A8NP93_9BACT</name>
<proteinExistence type="predicted"/>
<feature type="transmembrane region" description="Helical" evidence="6">
    <location>
        <begin position="298"/>
        <end position="319"/>
    </location>
</feature>
<dbReference type="InterPro" id="IPR011009">
    <property type="entry name" value="Kinase-like_dom_sf"/>
</dbReference>
<dbReference type="PROSITE" id="PS00107">
    <property type="entry name" value="PROTEIN_KINASE_ATP"/>
    <property type="match status" value="1"/>
</dbReference>
<dbReference type="InterPro" id="IPR000719">
    <property type="entry name" value="Prot_kinase_dom"/>
</dbReference>
<keyword evidence="6" id="KW-0472">Membrane</keyword>
<dbReference type="GO" id="GO:0004674">
    <property type="term" value="F:protein serine/threonine kinase activity"/>
    <property type="evidence" value="ECO:0007669"/>
    <property type="project" value="UniProtKB-KW"/>
</dbReference>
<dbReference type="PANTHER" id="PTHR43289:SF6">
    <property type="entry name" value="SERINE_THREONINE-PROTEIN KINASE NEKL-3"/>
    <property type="match status" value="1"/>
</dbReference>
<organism evidence="8 9">
    <name type="scientific">Corallococcus sicarius</name>
    <dbReference type="NCBI Taxonomy" id="2316726"/>
    <lineage>
        <taxon>Bacteria</taxon>
        <taxon>Pseudomonadati</taxon>
        <taxon>Myxococcota</taxon>
        <taxon>Myxococcia</taxon>
        <taxon>Myxococcales</taxon>
        <taxon>Cystobacterineae</taxon>
        <taxon>Myxococcaceae</taxon>
        <taxon>Corallococcus</taxon>
    </lineage>
</organism>
<accession>A0A3A8NP93</accession>
<evidence type="ECO:0000313" key="8">
    <source>
        <dbReference type="EMBL" id="RKH44011.1"/>
    </source>
</evidence>
<keyword evidence="1" id="KW-0808">Transferase</keyword>
<evidence type="ECO:0000256" key="4">
    <source>
        <dbReference type="ARBA" id="ARBA00022840"/>
    </source>
</evidence>
<dbReference type="EMBL" id="RAWG01000057">
    <property type="protein sequence ID" value="RKH44011.1"/>
    <property type="molecule type" value="Genomic_DNA"/>
</dbReference>
<evidence type="ECO:0000313" key="9">
    <source>
        <dbReference type="Proteomes" id="UP000273405"/>
    </source>
</evidence>
<dbReference type="CDD" id="cd14014">
    <property type="entry name" value="STKc_PknB_like"/>
    <property type="match status" value="1"/>
</dbReference>
<keyword evidence="8" id="KW-0723">Serine/threonine-protein kinase</keyword>
<feature type="domain" description="Protein kinase" evidence="7">
    <location>
        <begin position="12"/>
        <end position="279"/>
    </location>
</feature>
<dbReference type="PROSITE" id="PS00108">
    <property type="entry name" value="PROTEIN_KINASE_ST"/>
    <property type="match status" value="1"/>
</dbReference>
<sequence length="1004" mass="107410">MTVELQPLDGRVVLKGLLGEGGMGQVHRAFDSTLERAVAVKFLRGDDPRETERLVLEARLQARVEHENVVRVHAVGSLEGRACLVLQLVEGKTLADLAAGLTLATRVELVRQAALGLDAAHRQGLVHRDVKPDNVLVEEGPGVPLARLGDFGLARGEEGGLTHSGFPAGTLEYMAPEQLASAGPVDFRADVYALGATLYAVLAGHPPFHGLAEASGRSEPAILLRRILADEPPALGAAVPRELALVAAWAMQREPAARYPSALAFAEDLGRFQRSEPVLARPPTLAYRATKWARRNPVAARAAAVAAAAVVLGLAWAAFAERRAGLDALEAARLGAEAQRMENAMRIAHLSPAHDLSPVYAAIRSSVDALRRADGSAGAAARAFAIGRGLQLLHDADPAREALERAWTLGFHHPEAALALGLLDGERYARERAQLPRIDDPKRKEGRIAALRARFREPAVARLRLVPAATGADRDLLEARIALVEERHADAAALARRAREAGADPLEASTLEGEAWLRRSLEVYETRDLDGTLTPLAEALPALRRAAEIGRSAPRPRLLLAQALMHEGMVRQQREPVRADRFDPALAVLAEGLALDPKDPDLLVVRSEIFAEKGRLARMLGTDPGPSLLAAVTSADAATRAAPSNRSAWERLAWACLNYARELRDAHYEVGWAWEKGIAAATRAGELSAESSVPPSLLSQMYADRAETTGIRGGDSTGDIEAALVAARRVAEIGDRPIVSRIMLAQAIRQDATRRWSAGEAADARYAEAVHIIGEAFSRGEGQSALAGFGVQIAVLWAESVLLEGRGPDDALAAVAPWAATLRTRVDTDIVAAAQLAELEVLEVQAAVLAGRDPGPEFARARPLLEKVVKAGVYPAMRGRMAEVELHRAAWLAGRGLDPLPALTAADRYAQLMKAEDASSPDGWRLETEVVLARPSPLAADLARARAAIDKSLTFTPEDPRLLALRGHVLAASGDLAGARAALEQARTRNGRLAWVKSLQARLH</sequence>
<dbReference type="SUPFAM" id="SSF56112">
    <property type="entry name" value="Protein kinase-like (PK-like)"/>
    <property type="match status" value="1"/>
</dbReference>
<evidence type="ECO:0000256" key="3">
    <source>
        <dbReference type="ARBA" id="ARBA00022777"/>
    </source>
</evidence>
<dbReference type="AlphaFoldDB" id="A0A3A8NP93"/>
<keyword evidence="4 5" id="KW-0067">ATP-binding</keyword>
<keyword evidence="2 5" id="KW-0547">Nucleotide-binding</keyword>
<evidence type="ECO:0000256" key="6">
    <source>
        <dbReference type="SAM" id="Phobius"/>
    </source>
</evidence>
<keyword evidence="3 8" id="KW-0418">Kinase</keyword>
<dbReference type="SMART" id="SM00220">
    <property type="entry name" value="S_TKc"/>
    <property type="match status" value="1"/>
</dbReference>
<dbReference type="Gene3D" id="1.25.40.10">
    <property type="entry name" value="Tetratricopeptide repeat domain"/>
    <property type="match status" value="1"/>
</dbReference>
<dbReference type="GO" id="GO:0005524">
    <property type="term" value="F:ATP binding"/>
    <property type="evidence" value="ECO:0007669"/>
    <property type="project" value="UniProtKB-UniRule"/>
</dbReference>
<dbReference type="PROSITE" id="PS50011">
    <property type="entry name" value="PROTEIN_KINASE_DOM"/>
    <property type="match status" value="1"/>
</dbReference>
<dbReference type="PANTHER" id="PTHR43289">
    <property type="entry name" value="MITOGEN-ACTIVATED PROTEIN KINASE KINASE KINASE 20-RELATED"/>
    <property type="match status" value="1"/>
</dbReference>
<dbReference type="Gene3D" id="3.30.200.20">
    <property type="entry name" value="Phosphorylase Kinase, domain 1"/>
    <property type="match status" value="1"/>
</dbReference>
<dbReference type="RefSeq" id="WP_120625337.1">
    <property type="nucleotide sequence ID" value="NZ_RAWG01000057.1"/>
</dbReference>
<dbReference type="SUPFAM" id="SSF48452">
    <property type="entry name" value="TPR-like"/>
    <property type="match status" value="2"/>
</dbReference>
<dbReference type="Gene3D" id="1.10.510.10">
    <property type="entry name" value="Transferase(Phosphotransferase) domain 1"/>
    <property type="match status" value="1"/>
</dbReference>
<dbReference type="OrthoDB" id="9801841at2"/>
<evidence type="ECO:0000256" key="1">
    <source>
        <dbReference type="ARBA" id="ARBA00022679"/>
    </source>
</evidence>
<evidence type="ECO:0000256" key="5">
    <source>
        <dbReference type="PROSITE-ProRule" id="PRU10141"/>
    </source>
</evidence>
<comment type="caution">
    <text evidence="8">The sequence shown here is derived from an EMBL/GenBank/DDBJ whole genome shotgun (WGS) entry which is preliminary data.</text>
</comment>
<evidence type="ECO:0000256" key="2">
    <source>
        <dbReference type="ARBA" id="ARBA00022741"/>
    </source>
</evidence>
<keyword evidence="9" id="KW-1185">Reference proteome</keyword>
<feature type="binding site" evidence="5">
    <location>
        <position position="41"/>
    </location>
    <ligand>
        <name>ATP</name>
        <dbReference type="ChEBI" id="CHEBI:30616"/>
    </ligand>
</feature>
<dbReference type="InterPro" id="IPR017441">
    <property type="entry name" value="Protein_kinase_ATP_BS"/>
</dbReference>
<reference evidence="9" key="1">
    <citation type="submission" date="2018-09" db="EMBL/GenBank/DDBJ databases">
        <authorList>
            <person name="Livingstone P.G."/>
            <person name="Whitworth D.E."/>
        </authorList>
    </citation>
    <scope>NUCLEOTIDE SEQUENCE [LARGE SCALE GENOMIC DNA]</scope>
    <source>
        <strain evidence="9">CA040B</strain>
    </source>
</reference>
<dbReference type="InterPro" id="IPR011990">
    <property type="entry name" value="TPR-like_helical_dom_sf"/>
</dbReference>
<protein>
    <submittedName>
        <fullName evidence="8">Serine/threonine protein kinase</fullName>
    </submittedName>
</protein>
<dbReference type="Proteomes" id="UP000273405">
    <property type="component" value="Unassembled WGS sequence"/>
</dbReference>
<keyword evidence="6" id="KW-1133">Transmembrane helix</keyword>
<dbReference type="Pfam" id="PF00069">
    <property type="entry name" value="Pkinase"/>
    <property type="match status" value="1"/>
</dbReference>